<evidence type="ECO:0000259" key="1">
    <source>
        <dbReference type="Pfam" id="PF14302"/>
    </source>
</evidence>
<evidence type="ECO:0000313" key="3">
    <source>
        <dbReference type="Proteomes" id="UP000269015"/>
    </source>
</evidence>
<proteinExistence type="predicted"/>
<dbReference type="RefSeq" id="WP_081735608.1">
    <property type="nucleotide sequence ID" value="NZ_JACLCZ010000004.1"/>
</dbReference>
<reference evidence="2 3" key="1">
    <citation type="submission" date="2018-11" db="EMBL/GenBank/DDBJ databases">
        <title>Proposal to divide the Flavobacteriaceae and reorganize its genera based on Amino Acid Identity values calculated from whole genome sequences.</title>
        <authorList>
            <person name="Nicholson A.C."/>
            <person name="Gulvik C.A."/>
            <person name="Whitney A.M."/>
            <person name="Humrighouse B.W."/>
            <person name="Bell M."/>
            <person name="Holmes B."/>
            <person name="Steigerwalt A.G."/>
            <person name="Villarma A."/>
            <person name="Sheth M."/>
            <person name="Batra D."/>
            <person name="Pryor J."/>
            <person name="Bernardet J.-F."/>
            <person name="Hugo C."/>
            <person name="Kampfer P."/>
            <person name="Newman J."/>
            <person name="McQuiston J.R."/>
        </authorList>
    </citation>
    <scope>NUCLEOTIDE SEQUENCE [LARGE SCALE GENOMIC DNA]</scope>
    <source>
        <strain evidence="2 3">H5559</strain>
    </source>
</reference>
<gene>
    <name evidence="2" type="ORF">EG352_01290</name>
</gene>
<evidence type="ECO:0000313" key="2">
    <source>
        <dbReference type="EMBL" id="AZB16504.1"/>
    </source>
</evidence>
<dbReference type="InterPro" id="IPR025485">
    <property type="entry name" value="DUF4377"/>
</dbReference>
<sequence length="117" mass="13216">MKNSIKYSVLTCIIFFCIGCSKDDENMTREAEFNIASSYEKCTPSHTSTESSNCIKITEIGKSTPYYISQNTIIGFNYEPGYEYKVIIKLTKITNPPADGSDTNYELIKILSKEQVL</sequence>
<dbReference type="Proteomes" id="UP000269015">
    <property type="component" value="Chromosome"/>
</dbReference>
<protein>
    <submittedName>
        <fullName evidence="2">DUF4377 domain-containing protein</fullName>
    </submittedName>
</protein>
<accession>A0AAD0YPM3</accession>
<dbReference type="AlphaFoldDB" id="A0AAD0YPM3"/>
<dbReference type="EMBL" id="CP033930">
    <property type="protein sequence ID" value="AZB16504.1"/>
    <property type="molecule type" value="Genomic_DNA"/>
</dbReference>
<dbReference type="Pfam" id="PF14302">
    <property type="entry name" value="DUF4377"/>
    <property type="match status" value="1"/>
</dbReference>
<name>A0AAD0YPM3_CHRID</name>
<organism evidence="2 3">
    <name type="scientific">Chryseobacterium indologenes</name>
    <name type="common">Flavobacterium indologenes</name>
    <dbReference type="NCBI Taxonomy" id="253"/>
    <lineage>
        <taxon>Bacteria</taxon>
        <taxon>Pseudomonadati</taxon>
        <taxon>Bacteroidota</taxon>
        <taxon>Flavobacteriia</taxon>
        <taxon>Flavobacteriales</taxon>
        <taxon>Weeksellaceae</taxon>
        <taxon>Chryseobacterium group</taxon>
        <taxon>Chryseobacterium</taxon>
    </lineage>
</organism>
<feature type="domain" description="DUF4377" evidence="1">
    <location>
        <begin position="35"/>
        <end position="113"/>
    </location>
</feature>